<feature type="compositionally biased region" description="Low complexity" evidence="6">
    <location>
        <begin position="283"/>
        <end position="305"/>
    </location>
</feature>
<dbReference type="PANTHER" id="PTHR43531:SF11">
    <property type="entry name" value="METHYL-ACCEPTING CHEMOTAXIS PROTEIN 3"/>
    <property type="match status" value="1"/>
</dbReference>
<feature type="transmembrane region" description="Helical" evidence="7">
    <location>
        <begin position="187"/>
        <end position="208"/>
    </location>
</feature>
<feature type="domain" description="Methyl-accepting transducer" evidence="8">
    <location>
        <begin position="270"/>
        <end position="485"/>
    </location>
</feature>
<dbReference type="SMART" id="SM00283">
    <property type="entry name" value="MA"/>
    <property type="match status" value="1"/>
</dbReference>
<evidence type="ECO:0000259" key="8">
    <source>
        <dbReference type="PROSITE" id="PS50111"/>
    </source>
</evidence>
<feature type="region of interest" description="Disordered" evidence="6">
    <location>
        <begin position="275"/>
        <end position="306"/>
    </location>
</feature>
<dbReference type="SUPFAM" id="SSF58104">
    <property type="entry name" value="Methyl-accepting chemotaxis protein (MCP) signaling domain"/>
    <property type="match status" value="1"/>
</dbReference>
<dbReference type="InterPro" id="IPR051310">
    <property type="entry name" value="MCP_chemotaxis"/>
</dbReference>
<keyword evidence="10" id="KW-1185">Reference proteome</keyword>
<keyword evidence="5" id="KW-0175">Coiled coil</keyword>
<accession>A0ABU1W1F1</accession>
<evidence type="ECO:0000313" key="10">
    <source>
        <dbReference type="Proteomes" id="UP001257909"/>
    </source>
</evidence>
<dbReference type="InterPro" id="IPR004090">
    <property type="entry name" value="Chemotax_Me-accpt_rcpt"/>
</dbReference>
<evidence type="ECO:0000256" key="7">
    <source>
        <dbReference type="SAM" id="Phobius"/>
    </source>
</evidence>
<evidence type="ECO:0000256" key="6">
    <source>
        <dbReference type="SAM" id="MobiDB-lite"/>
    </source>
</evidence>
<reference evidence="9 10" key="1">
    <citation type="submission" date="2023-07" db="EMBL/GenBank/DDBJ databases">
        <title>Sorghum-associated microbial communities from plants grown in Nebraska, USA.</title>
        <authorList>
            <person name="Schachtman D."/>
        </authorList>
    </citation>
    <scope>NUCLEOTIDE SEQUENCE [LARGE SCALE GENOMIC DNA]</scope>
    <source>
        <strain evidence="9 10">4138</strain>
    </source>
</reference>
<dbReference type="PROSITE" id="PS50111">
    <property type="entry name" value="CHEMOTAXIS_TRANSDUC_2"/>
    <property type="match status" value="1"/>
</dbReference>
<sequence>MFRTMKVATRLATLAGVMIALILVVGVLGIFAMQDSNRAMASVYKDRVIPLKDLKLIADMYAVNIVDTAHKVRNKGMSMADGLSNVEKADQVIRDRWAAYLATELVTQEKELVVVIKQQLVDADKAVTDLKEMFRTGNEESLNTFVLERLYPTIEPVSDSFAKLVDVQLAVAEQSFNASETSYIQAFWVNLIGILLSIVASLVLGVFITRSLTSQLGGEPAYAEEVVSKVSNGDLTVEVKLQHGDQSSMLYAISQMILKLSEIIGEVRSSTDTLSSAAEQMNATAQSLSQSSSEQAASIEETSAAMEEMTSSIAQNNDNSKITEGIASKSAVQAISGGKAVNETVSAMRQIAQKIGIIDDIAYQTNLLALNAAIEAGRAGEHGRGFAVVAAEVRKLAARSQTAAKEIGEVASSSVTLAEQAGSLLVEIVPSIQRTAELVQEISAASNEQSTGAAEINDAILQITQATQQNAAASEELSSTSEELTQQAVQLQQLMEFFTTAQLTAVNRHKKTQPKAATTVKVAAKTKAQKASHDETDFDFENF</sequence>
<comment type="caution">
    <text evidence="9">The sequence shown here is derived from an EMBL/GenBank/DDBJ whole genome shotgun (WGS) entry which is preliminary data.</text>
</comment>
<dbReference type="PANTHER" id="PTHR43531">
    <property type="entry name" value="PROTEIN ICFG"/>
    <property type="match status" value="1"/>
</dbReference>
<feature type="transmembrane region" description="Helical" evidence="7">
    <location>
        <begin position="12"/>
        <end position="33"/>
    </location>
</feature>
<dbReference type="EMBL" id="JAVDWR010000009">
    <property type="protein sequence ID" value="MDR7121790.1"/>
    <property type="molecule type" value="Genomic_DNA"/>
</dbReference>
<keyword evidence="1" id="KW-0145">Chemotaxis</keyword>
<keyword evidence="7" id="KW-0812">Transmembrane</keyword>
<dbReference type="Pfam" id="PF00015">
    <property type="entry name" value="MCPsignal"/>
    <property type="match status" value="1"/>
</dbReference>
<comment type="similarity">
    <text evidence="3">Belongs to the methyl-accepting chemotaxis (MCP) protein family.</text>
</comment>
<protein>
    <submittedName>
        <fullName evidence="9">Methyl-accepting chemotaxis protein</fullName>
    </submittedName>
</protein>
<keyword evidence="2 4" id="KW-0807">Transducer</keyword>
<organism evidence="9 10">
    <name type="scientific">Rheinheimera soli</name>
    <dbReference type="NCBI Taxonomy" id="443616"/>
    <lineage>
        <taxon>Bacteria</taxon>
        <taxon>Pseudomonadati</taxon>
        <taxon>Pseudomonadota</taxon>
        <taxon>Gammaproteobacteria</taxon>
        <taxon>Chromatiales</taxon>
        <taxon>Chromatiaceae</taxon>
        <taxon>Rheinheimera</taxon>
    </lineage>
</organism>
<keyword evidence="7" id="KW-1133">Transmembrane helix</keyword>
<dbReference type="Gene3D" id="1.10.287.950">
    <property type="entry name" value="Methyl-accepting chemotaxis protein"/>
    <property type="match status" value="1"/>
</dbReference>
<evidence type="ECO:0000256" key="2">
    <source>
        <dbReference type="ARBA" id="ARBA00023224"/>
    </source>
</evidence>
<feature type="coiled-coil region" evidence="5">
    <location>
        <begin position="456"/>
        <end position="494"/>
    </location>
</feature>
<dbReference type="InterPro" id="IPR024478">
    <property type="entry name" value="HlyB_4HB_MCP"/>
</dbReference>
<evidence type="ECO:0000256" key="1">
    <source>
        <dbReference type="ARBA" id="ARBA00022500"/>
    </source>
</evidence>
<gene>
    <name evidence="9" type="ORF">J2W69_002747</name>
</gene>
<evidence type="ECO:0000256" key="3">
    <source>
        <dbReference type="ARBA" id="ARBA00029447"/>
    </source>
</evidence>
<dbReference type="PRINTS" id="PR00260">
    <property type="entry name" value="CHEMTRNSDUCR"/>
</dbReference>
<dbReference type="Proteomes" id="UP001257909">
    <property type="component" value="Unassembled WGS sequence"/>
</dbReference>
<evidence type="ECO:0000256" key="4">
    <source>
        <dbReference type="PROSITE-ProRule" id="PRU00284"/>
    </source>
</evidence>
<dbReference type="RefSeq" id="WP_310279404.1">
    <property type="nucleotide sequence ID" value="NZ_JAVDWR010000009.1"/>
</dbReference>
<dbReference type="InterPro" id="IPR004089">
    <property type="entry name" value="MCPsignal_dom"/>
</dbReference>
<evidence type="ECO:0000313" key="9">
    <source>
        <dbReference type="EMBL" id="MDR7121790.1"/>
    </source>
</evidence>
<dbReference type="Pfam" id="PF12729">
    <property type="entry name" value="4HB_MCP_1"/>
    <property type="match status" value="1"/>
</dbReference>
<evidence type="ECO:0000256" key="5">
    <source>
        <dbReference type="SAM" id="Coils"/>
    </source>
</evidence>
<keyword evidence="7" id="KW-0472">Membrane</keyword>
<name>A0ABU1W1F1_9GAMM</name>
<proteinExistence type="inferred from homology"/>